<feature type="compositionally biased region" description="Polar residues" evidence="1">
    <location>
        <begin position="60"/>
        <end position="69"/>
    </location>
</feature>
<dbReference type="AlphaFoldDB" id="A0A0L0C890"/>
<accession>A0A0L0C890</accession>
<dbReference type="Proteomes" id="UP000037069">
    <property type="component" value="Unassembled WGS sequence"/>
</dbReference>
<evidence type="ECO:0000313" key="2">
    <source>
        <dbReference type="EMBL" id="KNC27629.1"/>
    </source>
</evidence>
<evidence type="ECO:0000256" key="1">
    <source>
        <dbReference type="SAM" id="MobiDB-lite"/>
    </source>
</evidence>
<evidence type="ECO:0000313" key="3">
    <source>
        <dbReference type="Proteomes" id="UP000037069"/>
    </source>
</evidence>
<name>A0A0L0C890_LUCCU</name>
<comment type="caution">
    <text evidence="2">The sequence shown here is derived from an EMBL/GenBank/DDBJ whole genome shotgun (WGS) entry which is preliminary data.</text>
</comment>
<organism evidence="2 3">
    <name type="scientific">Lucilia cuprina</name>
    <name type="common">Green bottle fly</name>
    <name type="synonym">Australian sheep blowfly</name>
    <dbReference type="NCBI Taxonomy" id="7375"/>
    <lineage>
        <taxon>Eukaryota</taxon>
        <taxon>Metazoa</taxon>
        <taxon>Ecdysozoa</taxon>
        <taxon>Arthropoda</taxon>
        <taxon>Hexapoda</taxon>
        <taxon>Insecta</taxon>
        <taxon>Pterygota</taxon>
        <taxon>Neoptera</taxon>
        <taxon>Endopterygota</taxon>
        <taxon>Diptera</taxon>
        <taxon>Brachycera</taxon>
        <taxon>Muscomorpha</taxon>
        <taxon>Oestroidea</taxon>
        <taxon>Calliphoridae</taxon>
        <taxon>Luciliinae</taxon>
        <taxon>Lucilia</taxon>
    </lineage>
</organism>
<dbReference type="EMBL" id="JRES01000874">
    <property type="protein sequence ID" value="KNC27629.1"/>
    <property type="molecule type" value="Genomic_DNA"/>
</dbReference>
<sequence length="97" mass="10796">MYNHCDNAMNFVGASREFREPNEAMLHKAESFAANKGQTFWRTWMRDYVLGRVSLGGSKKQPTSSSAKSPSGGVADEKSNSRFSRTRRQNTGSASED</sequence>
<reference evidence="2 3" key="1">
    <citation type="journal article" date="2015" name="Nat. Commun.">
        <title>Lucilia cuprina genome unlocks parasitic fly biology to underpin future interventions.</title>
        <authorList>
            <person name="Anstead C.A."/>
            <person name="Korhonen P.K."/>
            <person name="Young N.D."/>
            <person name="Hall R.S."/>
            <person name="Jex A.R."/>
            <person name="Murali S.C."/>
            <person name="Hughes D.S."/>
            <person name="Lee S.F."/>
            <person name="Perry T."/>
            <person name="Stroehlein A.J."/>
            <person name="Ansell B.R."/>
            <person name="Breugelmans B."/>
            <person name="Hofmann A."/>
            <person name="Qu J."/>
            <person name="Dugan S."/>
            <person name="Lee S.L."/>
            <person name="Chao H."/>
            <person name="Dinh H."/>
            <person name="Han Y."/>
            <person name="Doddapaneni H.V."/>
            <person name="Worley K.C."/>
            <person name="Muzny D.M."/>
            <person name="Ioannidis P."/>
            <person name="Waterhouse R.M."/>
            <person name="Zdobnov E.M."/>
            <person name="James P.J."/>
            <person name="Bagnall N.H."/>
            <person name="Kotze A.C."/>
            <person name="Gibbs R.A."/>
            <person name="Richards S."/>
            <person name="Batterham P."/>
            <person name="Gasser R.B."/>
        </authorList>
    </citation>
    <scope>NUCLEOTIDE SEQUENCE [LARGE SCALE GENOMIC DNA]</scope>
    <source>
        <strain evidence="2 3">LS</strain>
        <tissue evidence="2">Full body</tissue>
    </source>
</reference>
<feature type="region of interest" description="Disordered" evidence="1">
    <location>
        <begin position="55"/>
        <end position="97"/>
    </location>
</feature>
<keyword evidence="3" id="KW-1185">Reference proteome</keyword>
<protein>
    <submittedName>
        <fullName evidence="2">Uncharacterized protein</fullName>
    </submittedName>
</protein>
<proteinExistence type="predicted"/>
<gene>
    <name evidence="2" type="ORF">FF38_02244</name>
</gene>